<dbReference type="Gene3D" id="3.30.479.30">
    <property type="entry name" value="Band 7 domain"/>
    <property type="match status" value="1"/>
</dbReference>
<accession>A0ABV0AKA0</accession>
<dbReference type="PRINTS" id="PR00721">
    <property type="entry name" value="STOMATIN"/>
</dbReference>
<dbReference type="Proteomes" id="UP001447516">
    <property type="component" value="Unassembled WGS sequence"/>
</dbReference>
<dbReference type="PANTHER" id="PTHR10264">
    <property type="entry name" value="BAND 7 PROTEIN-RELATED"/>
    <property type="match status" value="1"/>
</dbReference>
<evidence type="ECO:0000313" key="4">
    <source>
        <dbReference type="EMBL" id="MEN3535734.1"/>
    </source>
</evidence>
<dbReference type="PANTHER" id="PTHR10264:SF19">
    <property type="entry name" value="AT06885P-RELATED"/>
    <property type="match status" value="1"/>
</dbReference>
<dbReference type="SUPFAM" id="SSF117892">
    <property type="entry name" value="Band 7/SPFH domain"/>
    <property type="match status" value="1"/>
</dbReference>
<organism evidence="4 5">
    <name type="scientific">Microbispora maris</name>
    <dbReference type="NCBI Taxonomy" id="3144104"/>
    <lineage>
        <taxon>Bacteria</taxon>
        <taxon>Bacillati</taxon>
        <taxon>Actinomycetota</taxon>
        <taxon>Actinomycetes</taxon>
        <taxon>Streptosporangiales</taxon>
        <taxon>Streptosporangiaceae</taxon>
        <taxon>Microbispora</taxon>
    </lineage>
</organism>
<evidence type="ECO:0000313" key="5">
    <source>
        <dbReference type="Proteomes" id="UP001447516"/>
    </source>
</evidence>
<feature type="transmembrane region" description="Helical" evidence="2">
    <location>
        <begin position="12"/>
        <end position="34"/>
    </location>
</feature>
<dbReference type="Pfam" id="PF01145">
    <property type="entry name" value="Band_7"/>
    <property type="match status" value="1"/>
</dbReference>
<name>A0ABV0AKA0_9ACTN</name>
<comment type="similarity">
    <text evidence="1">Belongs to the band 7/mec-2 family.</text>
</comment>
<dbReference type="InterPro" id="IPR036013">
    <property type="entry name" value="Band_7/SPFH_dom_sf"/>
</dbReference>
<dbReference type="InterPro" id="IPR001972">
    <property type="entry name" value="Stomatin_HflK_fam"/>
</dbReference>
<evidence type="ECO:0000259" key="3">
    <source>
        <dbReference type="SMART" id="SM00244"/>
    </source>
</evidence>
<evidence type="ECO:0000256" key="1">
    <source>
        <dbReference type="ARBA" id="ARBA00008164"/>
    </source>
</evidence>
<dbReference type="SMART" id="SM00244">
    <property type="entry name" value="PHB"/>
    <property type="match status" value="1"/>
</dbReference>
<gene>
    <name evidence="4" type="ORF">AAH991_11520</name>
</gene>
<keyword evidence="2" id="KW-1133">Transmembrane helix</keyword>
<dbReference type="RefSeq" id="WP_346225755.1">
    <property type="nucleotide sequence ID" value="NZ_JBDJAW010000007.1"/>
</dbReference>
<dbReference type="InterPro" id="IPR001107">
    <property type="entry name" value="Band_7"/>
</dbReference>
<feature type="domain" description="Band 7" evidence="3">
    <location>
        <begin position="29"/>
        <end position="188"/>
    </location>
</feature>
<keyword evidence="2" id="KW-0472">Membrane</keyword>
<proteinExistence type="inferred from homology"/>
<dbReference type="EMBL" id="JBDJAW010000007">
    <property type="protein sequence ID" value="MEN3535734.1"/>
    <property type="molecule type" value="Genomic_DNA"/>
</dbReference>
<keyword evidence="5" id="KW-1185">Reference proteome</keyword>
<reference evidence="4 5" key="1">
    <citation type="submission" date="2024-05" db="EMBL/GenBank/DDBJ databases">
        <title>Microbispora sp.ZYX-F-249.</title>
        <authorList>
            <person name="Xie H."/>
        </authorList>
    </citation>
    <scope>NUCLEOTIDE SEQUENCE [LARGE SCALE GENOMIC DNA]</scope>
    <source>
        <strain evidence="4 5">ZYX-F-249</strain>
    </source>
</reference>
<dbReference type="InterPro" id="IPR043202">
    <property type="entry name" value="Band-7_stomatin-like"/>
</dbReference>
<evidence type="ECO:0000256" key="2">
    <source>
        <dbReference type="SAM" id="Phobius"/>
    </source>
</evidence>
<keyword evidence="2" id="KW-0812">Transmembrane</keyword>
<protein>
    <submittedName>
        <fullName evidence="4">SPFH domain-containing protein</fullName>
    </submittedName>
</protein>
<sequence length="228" mass="24196">MTPAGLGSQAPLAAWAVAAGVLLVVSAVAALRVVKEGERLVVFRFGCLAAVKEPGLAAVLPGADRAVRVPLGPALLDLLWLDAVTADGVAVTVNGTGLASVRDPAAYALDPGLSEPATLAATEAEIRAHVAERDLVELAQPTGESLRDLSARISRRTREWGVEVAVIDLHRVEVRLKADLVRWAEGYAARAEQARVEQARVEQARVEQARVEQARVEQARVEQARNGT</sequence>
<comment type="caution">
    <text evidence="4">The sequence shown here is derived from an EMBL/GenBank/DDBJ whole genome shotgun (WGS) entry which is preliminary data.</text>
</comment>